<dbReference type="GeneID" id="111294468"/>
<feature type="chain" id="PRO_5028520424" description="Dirigent protein" evidence="4">
    <location>
        <begin position="32"/>
        <end position="198"/>
    </location>
</feature>
<feature type="signal peptide" evidence="4">
    <location>
        <begin position="1"/>
        <end position="31"/>
    </location>
</feature>
<dbReference type="Proteomes" id="UP000515121">
    <property type="component" value="Unplaced"/>
</dbReference>
<keyword evidence="4" id="KW-0052">Apoplast</keyword>
<protein>
    <recommendedName>
        <fullName evidence="4">Dirigent protein</fullName>
    </recommendedName>
</protein>
<comment type="similarity">
    <text evidence="1 4">Belongs to the plant dirigent protein family.</text>
</comment>
<sequence>MAVTLSKPRLSSTFLFLCTLLCFSIALVVSAKSDGFSNIISPAKLGLKREKLTHLHFYFHDIVSGRNPTAVRVADAAMTNKSQTGFGAVVMVDDPLTVAPERNSKLVGKAQGIYASAAQEEVGLLMVMNFAFMEGKYNGSSLSLLGRNTVFSTVREMPIVGGSGLFRFARGYAQAKTHIFDIKSGDAVVEYNVYVFHY</sequence>
<reference evidence="6" key="1">
    <citation type="submission" date="2025-08" db="UniProtKB">
        <authorList>
            <consortium name="RefSeq"/>
        </authorList>
    </citation>
    <scope>IDENTIFICATION</scope>
    <source>
        <tissue evidence="6">Fruit stalk</tissue>
    </source>
</reference>
<dbReference type="PANTHER" id="PTHR21495">
    <property type="entry name" value="NUCLEOPORIN-RELATED"/>
    <property type="match status" value="1"/>
</dbReference>
<dbReference type="InterPro" id="IPR004265">
    <property type="entry name" value="Dirigent"/>
</dbReference>
<evidence type="ECO:0000313" key="6">
    <source>
        <dbReference type="RefSeq" id="XP_022743512.1"/>
    </source>
</evidence>
<comment type="subunit">
    <text evidence="2 4">Homodimer.</text>
</comment>
<comment type="function">
    <text evidence="4">Dirigent proteins impart stereoselectivity on the phenoxy radical-coupling reaction, yielding optically active lignans from two molecules of coniferyl alcohol in the biosynthesis of lignans, flavonolignans, and alkaloids and thus plays a central role in plant secondary metabolism.</text>
</comment>
<evidence type="ECO:0000313" key="5">
    <source>
        <dbReference type="Proteomes" id="UP000515121"/>
    </source>
</evidence>
<gene>
    <name evidence="6" type="primary">LOC111294468</name>
</gene>
<dbReference type="AlphaFoldDB" id="A0A6P5YTA4"/>
<dbReference type="InterPro" id="IPR044859">
    <property type="entry name" value="Allene_oxi_cyc_Dirigent"/>
</dbReference>
<evidence type="ECO:0000256" key="3">
    <source>
        <dbReference type="ARBA" id="ARBA00022525"/>
    </source>
</evidence>
<dbReference type="RefSeq" id="XP_022743512.1">
    <property type="nucleotide sequence ID" value="XM_022887777.1"/>
</dbReference>
<dbReference type="OrthoDB" id="1864232at2759"/>
<dbReference type="Pfam" id="PF03018">
    <property type="entry name" value="Dirigent"/>
    <property type="match status" value="1"/>
</dbReference>
<evidence type="ECO:0000256" key="1">
    <source>
        <dbReference type="ARBA" id="ARBA00010746"/>
    </source>
</evidence>
<dbReference type="GO" id="GO:0009699">
    <property type="term" value="P:phenylpropanoid biosynthetic process"/>
    <property type="evidence" value="ECO:0007669"/>
    <property type="project" value="UniProtKB-ARBA"/>
</dbReference>
<dbReference type="GO" id="GO:0048046">
    <property type="term" value="C:apoplast"/>
    <property type="evidence" value="ECO:0007669"/>
    <property type="project" value="UniProtKB-SubCell"/>
</dbReference>
<keyword evidence="3 4" id="KW-0964">Secreted</keyword>
<evidence type="ECO:0000256" key="4">
    <source>
        <dbReference type="RuleBase" id="RU363099"/>
    </source>
</evidence>
<accession>A0A6P5YTA4</accession>
<keyword evidence="4" id="KW-0732">Signal</keyword>
<dbReference type="Gene3D" id="2.40.480.10">
    <property type="entry name" value="Allene oxide cyclase-like"/>
    <property type="match status" value="1"/>
</dbReference>
<proteinExistence type="inferred from homology"/>
<evidence type="ECO:0000256" key="2">
    <source>
        <dbReference type="ARBA" id="ARBA00011738"/>
    </source>
</evidence>
<dbReference type="KEGG" id="dzi:111294468"/>
<keyword evidence="5" id="KW-1185">Reference proteome</keyword>
<comment type="subcellular location">
    <subcellularLocation>
        <location evidence="4">Secreted</location>
        <location evidence="4">Extracellular space</location>
        <location evidence="4">Apoplast</location>
    </subcellularLocation>
</comment>
<name>A0A6P5YTA4_DURZI</name>
<organism evidence="5 6">
    <name type="scientific">Durio zibethinus</name>
    <name type="common">Durian</name>
    <dbReference type="NCBI Taxonomy" id="66656"/>
    <lineage>
        <taxon>Eukaryota</taxon>
        <taxon>Viridiplantae</taxon>
        <taxon>Streptophyta</taxon>
        <taxon>Embryophyta</taxon>
        <taxon>Tracheophyta</taxon>
        <taxon>Spermatophyta</taxon>
        <taxon>Magnoliopsida</taxon>
        <taxon>eudicotyledons</taxon>
        <taxon>Gunneridae</taxon>
        <taxon>Pentapetalae</taxon>
        <taxon>rosids</taxon>
        <taxon>malvids</taxon>
        <taxon>Malvales</taxon>
        <taxon>Malvaceae</taxon>
        <taxon>Helicteroideae</taxon>
        <taxon>Durio</taxon>
    </lineage>
</organism>